<keyword evidence="2 5" id="KW-0812">Transmembrane</keyword>
<dbReference type="Pfam" id="PF07690">
    <property type="entry name" value="MFS_1"/>
    <property type="match status" value="1"/>
</dbReference>
<evidence type="ECO:0000256" key="5">
    <source>
        <dbReference type="SAM" id="Phobius"/>
    </source>
</evidence>
<name>A0AAV9NKH8_9EURO</name>
<feature type="transmembrane region" description="Helical" evidence="5">
    <location>
        <begin position="271"/>
        <end position="294"/>
    </location>
</feature>
<feature type="transmembrane region" description="Helical" evidence="5">
    <location>
        <begin position="202"/>
        <end position="224"/>
    </location>
</feature>
<feature type="transmembrane region" description="Helical" evidence="5">
    <location>
        <begin position="451"/>
        <end position="476"/>
    </location>
</feature>
<dbReference type="PANTHER" id="PTHR23502">
    <property type="entry name" value="MAJOR FACILITATOR SUPERFAMILY"/>
    <property type="match status" value="1"/>
</dbReference>
<reference evidence="6 7" key="1">
    <citation type="submission" date="2023-08" db="EMBL/GenBank/DDBJ databases">
        <title>Black Yeasts Isolated from many extreme environments.</title>
        <authorList>
            <person name="Coleine C."/>
            <person name="Stajich J.E."/>
            <person name="Selbmann L."/>
        </authorList>
    </citation>
    <scope>NUCLEOTIDE SEQUENCE [LARGE SCALE GENOMIC DNA]</scope>
    <source>
        <strain evidence="6 7">CCFEE 5792</strain>
    </source>
</reference>
<proteinExistence type="predicted"/>
<evidence type="ECO:0000256" key="2">
    <source>
        <dbReference type="ARBA" id="ARBA00022692"/>
    </source>
</evidence>
<dbReference type="RefSeq" id="XP_064708861.1">
    <property type="nucleotide sequence ID" value="XM_064855272.1"/>
</dbReference>
<gene>
    <name evidence="6" type="ORF">LTR84_011744</name>
</gene>
<dbReference type="AlphaFoldDB" id="A0AAV9NKH8"/>
<feature type="transmembrane region" description="Helical" evidence="5">
    <location>
        <begin position="109"/>
        <end position="128"/>
    </location>
</feature>
<feature type="transmembrane region" description="Helical" evidence="5">
    <location>
        <begin position="483"/>
        <end position="503"/>
    </location>
</feature>
<comment type="caution">
    <text evidence="6">The sequence shown here is derived from an EMBL/GenBank/DDBJ whole genome shotgun (WGS) entry which is preliminary data.</text>
</comment>
<keyword evidence="7" id="KW-1185">Reference proteome</keyword>
<feature type="transmembrane region" description="Helical" evidence="5">
    <location>
        <begin position="518"/>
        <end position="539"/>
    </location>
</feature>
<evidence type="ECO:0000256" key="3">
    <source>
        <dbReference type="ARBA" id="ARBA00022989"/>
    </source>
</evidence>
<evidence type="ECO:0000256" key="1">
    <source>
        <dbReference type="ARBA" id="ARBA00004141"/>
    </source>
</evidence>
<organism evidence="6 7">
    <name type="scientific">Exophiala bonariae</name>
    <dbReference type="NCBI Taxonomy" id="1690606"/>
    <lineage>
        <taxon>Eukaryota</taxon>
        <taxon>Fungi</taxon>
        <taxon>Dikarya</taxon>
        <taxon>Ascomycota</taxon>
        <taxon>Pezizomycotina</taxon>
        <taxon>Eurotiomycetes</taxon>
        <taxon>Chaetothyriomycetidae</taxon>
        <taxon>Chaetothyriales</taxon>
        <taxon>Herpotrichiellaceae</taxon>
        <taxon>Exophiala</taxon>
    </lineage>
</organism>
<dbReference type="GeneID" id="89979894"/>
<evidence type="ECO:0000313" key="6">
    <source>
        <dbReference type="EMBL" id="KAK5057743.1"/>
    </source>
</evidence>
<feature type="transmembrane region" description="Helical" evidence="5">
    <location>
        <begin position="148"/>
        <end position="167"/>
    </location>
</feature>
<dbReference type="GO" id="GO:0005886">
    <property type="term" value="C:plasma membrane"/>
    <property type="evidence" value="ECO:0007669"/>
    <property type="project" value="TreeGrafter"/>
</dbReference>
<evidence type="ECO:0000256" key="4">
    <source>
        <dbReference type="ARBA" id="ARBA00023136"/>
    </source>
</evidence>
<dbReference type="SUPFAM" id="SSF103473">
    <property type="entry name" value="MFS general substrate transporter"/>
    <property type="match status" value="1"/>
</dbReference>
<feature type="transmembrane region" description="Helical" evidence="5">
    <location>
        <begin position="379"/>
        <end position="401"/>
    </location>
</feature>
<comment type="subcellular location">
    <subcellularLocation>
        <location evidence="1">Membrane</location>
        <topology evidence="1">Multi-pass membrane protein</topology>
    </subcellularLocation>
</comment>
<dbReference type="GO" id="GO:0015244">
    <property type="term" value="F:fluconazole transmembrane transporter activity"/>
    <property type="evidence" value="ECO:0007669"/>
    <property type="project" value="TreeGrafter"/>
</dbReference>
<keyword evidence="4 5" id="KW-0472">Membrane</keyword>
<dbReference type="CDD" id="cd17323">
    <property type="entry name" value="MFS_Tpo1_MDR_like"/>
    <property type="match status" value="1"/>
</dbReference>
<feature type="transmembrane region" description="Helical" evidence="5">
    <location>
        <begin position="236"/>
        <end position="259"/>
    </location>
</feature>
<dbReference type="EMBL" id="JAVRRD010000006">
    <property type="protein sequence ID" value="KAK5057743.1"/>
    <property type="molecule type" value="Genomic_DNA"/>
</dbReference>
<keyword evidence="3 5" id="KW-1133">Transmembrane helix</keyword>
<sequence>MPCRLQAIRDTPAGQVLRTLGYYRWLSYPEEADDFQAPKFTTIKSDSPLEEEALTLKKTSSKTSAVADVPQSEISRRLSANGLSDASIVTWYENDPENPRNWSSRKKNWTLLIIVLYTFVVYCGASIIAPTAEVVMTRYHVSQDVASLGLSMYIVGYGIGPMIFSPISEIPFSGRNPPYLLSFVLFFVTSLVLAVVDNFPAIVVLRFLQGFFGSPALASGAASIEDIYDMYSAPYGYIWWVGAMYCGPSFGPTLAAYAIVDNWRWGLWEMVIMAGIVLVLLPFLPETWAPTILLRRAKRLRAKTQNPSYLAASELKPLNFGTTLIQALCKPIEIAIKDPAITYACVYCAIVYATYYSFFEAFPIVYMGTYGMAIGGMSLIFTTLSVGCAIGVVFYALYLRYYFIPQARQIEAETGKPIEPEAWLKAGLVGVWGVPIGLLIFAWTARPDIHWVAPTIGIAIWAAFSFVVFQSIICWLPPTYPRYVASLFAANDLTRSLLAAGFVQCTRPMYVKLGIDRGVTVLAGLSFLGLIGHYGLFVFGKKLRARSKFTDTAPH</sequence>
<dbReference type="InterPro" id="IPR036259">
    <property type="entry name" value="MFS_trans_sf"/>
</dbReference>
<feature type="transmembrane region" description="Helical" evidence="5">
    <location>
        <begin position="340"/>
        <end position="359"/>
    </location>
</feature>
<feature type="transmembrane region" description="Helical" evidence="5">
    <location>
        <begin position="179"/>
        <end position="196"/>
    </location>
</feature>
<dbReference type="Gene3D" id="1.20.1250.20">
    <property type="entry name" value="MFS general substrate transporter like domains"/>
    <property type="match status" value="1"/>
</dbReference>
<accession>A0AAV9NKH8</accession>
<protein>
    <recommendedName>
        <fullName evidence="8">Major facilitator superfamily (MFS) profile domain-containing protein</fullName>
    </recommendedName>
</protein>
<dbReference type="PANTHER" id="PTHR23502:SF23">
    <property type="entry name" value="FLUCONAZOLE RESISTANCE PROTEIN 1"/>
    <property type="match status" value="1"/>
</dbReference>
<dbReference type="InterPro" id="IPR011701">
    <property type="entry name" value="MFS"/>
</dbReference>
<evidence type="ECO:0008006" key="8">
    <source>
        <dbReference type="Google" id="ProtNLM"/>
    </source>
</evidence>
<feature type="transmembrane region" description="Helical" evidence="5">
    <location>
        <begin position="422"/>
        <end position="445"/>
    </location>
</feature>
<dbReference type="Proteomes" id="UP001358417">
    <property type="component" value="Unassembled WGS sequence"/>
</dbReference>
<evidence type="ECO:0000313" key="7">
    <source>
        <dbReference type="Proteomes" id="UP001358417"/>
    </source>
</evidence>
<dbReference type="GO" id="GO:1990961">
    <property type="term" value="P:xenobiotic detoxification by transmembrane export across the plasma membrane"/>
    <property type="evidence" value="ECO:0007669"/>
    <property type="project" value="TreeGrafter"/>
</dbReference>